<reference evidence="4" key="1">
    <citation type="submission" date="2022-06" db="EMBL/GenBank/DDBJ databases">
        <authorList>
            <person name="Berger JAMES D."/>
            <person name="Berger JAMES D."/>
        </authorList>
    </citation>
    <scope>NUCLEOTIDE SEQUENCE [LARGE SCALE GENOMIC DNA]</scope>
</reference>
<feature type="domain" description="CIP2A N-terminal" evidence="3">
    <location>
        <begin position="62"/>
        <end position="299"/>
    </location>
</feature>
<dbReference type="Proteomes" id="UP000050795">
    <property type="component" value="Unassembled WGS sequence"/>
</dbReference>
<dbReference type="Pfam" id="PF21044">
    <property type="entry name" value="CIP2A_N"/>
    <property type="match status" value="1"/>
</dbReference>
<dbReference type="WBParaSite" id="TREG1_79650.5">
    <property type="protein sequence ID" value="TREG1_79650.5"/>
    <property type="gene ID" value="TREG1_79650"/>
</dbReference>
<evidence type="ECO:0000259" key="3">
    <source>
        <dbReference type="Pfam" id="PF21044"/>
    </source>
</evidence>
<keyword evidence="1" id="KW-0175">Coiled coil</keyword>
<name>A0AA85K5R4_TRIRE</name>
<evidence type="ECO:0000256" key="1">
    <source>
        <dbReference type="SAM" id="Coils"/>
    </source>
</evidence>
<sequence>MHFIDILKCWEECKSSENYDSLPSVINAYIQSSNHRIDITSADDVKSLNSLIAAGFCDEYSEAIQDSILDLIMFFGKYIQTRYQLLTYFSILKPLIYGVISDSTEYNKLKLLKALQLYTEGLHNLDVHIEPILFSRALNHIIRIIHSNDDHLESALGILANLSHFSSLVKQTLTKKEDFEALRNCLLRIISSDQVSRSALVFSVAVRFHLWNSADKFFEGLNAHRTLQVLFNVLLNGDVSMCGLCAGELLADLSCAEPQFFTSVLVSFPAHKSFIKEVVSQLRAKDSSLLLKLINLLRILLGNAGDSGLDDYIRRLFFLSGQDQKPSSLHNDLYQPNDSLLTLFQLASGTDDLTASVALDLLDELVKIPNNQQDSPSISIPRDFLFVKTVEALRKIGDSSDSLKSKSDCHWNQQSISGRIFRTQLLLRHLKHLVSLFQVDATTEPALSVTESDILCQIPVLSSFLCQLVHNHMDNNPLVEILLNDEDENLRFDCSTVLTNKLDADLCLLSCALSAEALGLLFQCTELLSLCAPITSQDDEEVSLTQNTPDKLKHTESDIKFTQNVARQCGHALQSLIERPETPGLLALCLSTSSPFCQSDGIMGMGLQTREDVFRLLNVARHVEKFDNDRFVFLFDQLINPFGVSGSKVLKYLSSEELRTNTSKSPFLYKWFRSLVTGGTDSLRHVHRSNDTMLNIAESPGAETLESNVDKYLANWKLAEGDQTPDDIKLTLSMYEYKIRVLQSREKILEKNAAINAEASASAHKLCDHYRERSELAEYEASKLRMLQMESISNIHNYKRQLAYQKEQLEKYDGKIAQLTEQLEAKHKSYEESELKAETLQNKLKSAREQIRSMDLTIDDYRNQLNQAQNQIQAQTAQINKFTQITRLINDLTGNPSAELGNSLITTTASDRPTPPPTTTTDPIASQSVCDTGRITSVSTRKAAASRNTRH</sequence>
<organism evidence="4 7">
    <name type="scientific">Trichobilharzia regenti</name>
    <name type="common">Nasal bird schistosome</name>
    <dbReference type="NCBI Taxonomy" id="157069"/>
    <lineage>
        <taxon>Eukaryota</taxon>
        <taxon>Metazoa</taxon>
        <taxon>Spiralia</taxon>
        <taxon>Lophotrochozoa</taxon>
        <taxon>Platyhelminthes</taxon>
        <taxon>Trematoda</taxon>
        <taxon>Digenea</taxon>
        <taxon>Strigeidida</taxon>
        <taxon>Schistosomatoidea</taxon>
        <taxon>Schistosomatidae</taxon>
        <taxon>Trichobilharzia</taxon>
    </lineage>
</organism>
<feature type="coiled-coil region" evidence="1">
    <location>
        <begin position="795"/>
        <end position="885"/>
    </location>
</feature>
<keyword evidence="4" id="KW-1185">Reference proteome</keyword>
<evidence type="ECO:0000313" key="6">
    <source>
        <dbReference type="WBParaSite" id="TREG1_79650.2"/>
    </source>
</evidence>
<evidence type="ECO:0000256" key="2">
    <source>
        <dbReference type="SAM" id="MobiDB-lite"/>
    </source>
</evidence>
<dbReference type="WBParaSite" id="TREG1_79650.3">
    <property type="protein sequence ID" value="TREG1_79650.3"/>
    <property type="gene ID" value="TREG1_79650"/>
</dbReference>
<feature type="region of interest" description="Disordered" evidence="2">
    <location>
        <begin position="900"/>
        <end position="926"/>
    </location>
</feature>
<evidence type="ECO:0000313" key="5">
    <source>
        <dbReference type="WBParaSite" id="TREG1_79650.1"/>
    </source>
</evidence>
<proteinExistence type="predicted"/>
<dbReference type="WBParaSite" id="TREG1_79650.2">
    <property type="protein sequence ID" value="TREG1_79650.2"/>
    <property type="gene ID" value="TREG1_79650"/>
</dbReference>
<dbReference type="WBParaSite" id="TREG1_79650.6">
    <property type="protein sequence ID" value="TREG1_79650.6"/>
    <property type="gene ID" value="TREG1_79650"/>
</dbReference>
<accession>A0AA85K5R4</accession>
<dbReference type="AlphaFoldDB" id="A0AA85K5R4"/>
<evidence type="ECO:0000313" key="7">
    <source>
        <dbReference type="WBParaSite" id="TREG1_79650.3"/>
    </source>
</evidence>
<reference evidence="5 6" key="2">
    <citation type="submission" date="2023-11" db="UniProtKB">
        <authorList>
            <consortium name="WormBaseParasite"/>
        </authorList>
    </citation>
    <scope>IDENTIFICATION</scope>
</reference>
<dbReference type="WBParaSite" id="TREG1_79650.1">
    <property type="protein sequence ID" value="TREG1_79650.1"/>
    <property type="gene ID" value="TREG1_79650"/>
</dbReference>
<protein>
    <recommendedName>
        <fullName evidence="3">CIP2A N-terminal domain-containing protein</fullName>
    </recommendedName>
</protein>
<evidence type="ECO:0000313" key="4">
    <source>
        <dbReference type="Proteomes" id="UP000050795"/>
    </source>
</evidence>
<dbReference type="InterPro" id="IPR048701">
    <property type="entry name" value="CIP2A_N"/>
</dbReference>